<gene>
    <name evidence="1" type="ORF">M413DRAFT_382823</name>
</gene>
<evidence type="ECO:0000313" key="1">
    <source>
        <dbReference type="EMBL" id="KIM43516.1"/>
    </source>
</evidence>
<reference evidence="2" key="2">
    <citation type="submission" date="2015-01" db="EMBL/GenBank/DDBJ databases">
        <title>Evolutionary Origins and Diversification of the Mycorrhizal Mutualists.</title>
        <authorList>
            <consortium name="DOE Joint Genome Institute"/>
            <consortium name="Mycorrhizal Genomics Consortium"/>
            <person name="Kohler A."/>
            <person name="Kuo A."/>
            <person name="Nagy L.G."/>
            <person name="Floudas D."/>
            <person name="Copeland A."/>
            <person name="Barry K.W."/>
            <person name="Cichocki N."/>
            <person name="Veneault-Fourrey C."/>
            <person name="LaButti K."/>
            <person name="Lindquist E.A."/>
            <person name="Lipzen A."/>
            <person name="Lundell T."/>
            <person name="Morin E."/>
            <person name="Murat C."/>
            <person name="Riley R."/>
            <person name="Ohm R."/>
            <person name="Sun H."/>
            <person name="Tunlid A."/>
            <person name="Henrissat B."/>
            <person name="Grigoriev I.V."/>
            <person name="Hibbett D.S."/>
            <person name="Martin F."/>
        </authorList>
    </citation>
    <scope>NUCLEOTIDE SEQUENCE [LARGE SCALE GENOMIC DNA]</scope>
    <source>
        <strain evidence="2">h7</strain>
    </source>
</reference>
<dbReference type="HOGENOM" id="CLU_2558544_0_0_1"/>
<reference evidence="1 2" key="1">
    <citation type="submission" date="2014-04" db="EMBL/GenBank/DDBJ databases">
        <authorList>
            <consortium name="DOE Joint Genome Institute"/>
            <person name="Kuo A."/>
            <person name="Gay G."/>
            <person name="Dore J."/>
            <person name="Kohler A."/>
            <person name="Nagy L.G."/>
            <person name="Floudas D."/>
            <person name="Copeland A."/>
            <person name="Barry K.W."/>
            <person name="Cichocki N."/>
            <person name="Veneault-Fourrey C."/>
            <person name="LaButti K."/>
            <person name="Lindquist E.A."/>
            <person name="Lipzen A."/>
            <person name="Lundell T."/>
            <person name="Morin E."/>
            <person name="Murat C."/>
            <person name="Sun H."/>
            <person name="Tunlid A."/>
            <person name="Henrissat B."/>
            <person name="Grigoriev I.V."/>
            <person name="Hibbett D.S."/>
            <person name="Martin F."/>
            <person name="Nordberg H.P."/>
            <person name="Cantor M.N."/>
            <person name="Hua S.X."/>
        </authorList>
    </citation>
    <scope>NUCLEOTIDE SEQUENCE [LARGE SCALE GENOMIC DNA]</scope>
    <source>
        <strain evidence="2">h7</strain>
    </source>
</reference>
<protein>
    <submittedName>
        <fullName evidence="1">Uncharacterized protein</fullName>
    </submittedName>
</protein>
<dbReference type="EMBL" id="KN831775">
    <property type="protein sequence ID" value="KIM43516.1"/>
    <property type="molecule type" value="Genomic_DNA"/>
</dbReference>
<dbReference type="Proteomes" id="UP000053424">
    <property type="component" value="Unassembled WGS sequence"/>
</dbReference>
<name>A0A0C3CIQ0_HEBCY</name>
<proteinExistence type="predicted"/>
<sequence>MVSKGWNLSFGYITSLYLGEIFRVFPPRRNVAPLSLPFSATTLSSGAGEPMPFNHYTNVVHQASTVSDYSHLRWLHHQPLDK</sequence>
<organism evidence="1 2">
    <name type="scientific">Hebeloma cylindrosporum</name>
    <dbReference type="NCBI Taxonomy" id="76867"/>
    <lineage>
        <taxon>Eukaryota</taxon>
        <taxon>Fungi</taxon>
        <taxon>Dikarya</taxon>
        <taxon>Basidiomycota</taxon>
        <taxon>Agaricomycotina</taxon>
        <taxon>Agaricomycetes</taxon>
        <taxon>Agaricomycetidae</taxon>
        <taxon>Agaricales</taxon>
        <taxon>Agaricineae</taxon>
        <taxon>Hymenogastraceae</taxon>
        <taxon>Hebeloma</taxon>
    </lineage>
</organism>
<evidence type="ECO:0000313" key="2">
    <source>
        <dbReference type="Proteomes" id="UP000053424"/>
    </source>
</evidence>
<accession>A0A0C3CIQ0</accession>
<keyword evidence="2" id="KW-1185">Reference proteome</keyword>
<dbReference type="AlphaFoldDB" id="A0A0C3CIQ0"/>